<feature type="compositionally biased region" description="Polar residues" evidence="1">
    <location>
        <begin position="1311"/>
        <end position="1320"/>
    </location>
</feature>
<dbReference type="SUPFAM" id="SSF50630">
    <property type="entry name" value="Acid proteases"/>
    <property type="match status" value="2"/>
</dbReference>
<feature type="region of interest" description="Disordered" evidence="1">
    <location>
        <begin position="1305"/>
        <end position="1353"/>
    </location>
</feature>
<feature type="compositionally biased region" description="Polar residues" evidence="1">
    <location>
        <begin position="259"/>
        <end position="281"/>
    </location>
</feature>
<dbReference type="VEuPathDB" id="FungiDB:KRP23_14747"/>
<feature type="compositionally biased region" description="Polar residues" evidence="1">
    <location>
        <begin position="967"/>
        <end position="976"/>
    </location>
</feature>
<dbReference type="VEuPathDB" id="FungiDB:KRP22_14138"/>
<name>H3GRR4_PHYRM</name>
<feature type="compositionally biased region" description="Basic and acidic residues" evidence="1">
    <location>
        <begin position="1326"/>
        <end position="1353"/>
    </location>
</feature>
<accession>H3GRR4</accession>
<feature type="compositionally biased region" description="Basic and acidic residues" evidence="1">
    <location>
        <begin position="323"/>
        <end position="334"/>
    </location>
</feature>
<dbReference type="Proteomes" id="UP000005238">
    <property type="component" value="Unassembled WGS sequence"/>
</dbReference>
<dbReference type="VEuPathDB" id="FungiDB:KRP23_14746"/>
<feature type="region of interest" description="Disordered" evidence="1">
    <location>
        <begin position="511"/>
        <end position="572"/>
    </location>
</feature>
<dbReference type="EnsemblProtists" id="Phyra79586">
    <property type="protein sequence ID" value="Phyra79586"/>
    <property type="gene ID" value="Phyra79586"/>
</dbReference>
<dbReference type="InterPro" id="IPR005162">
    <property type="entry name" value="Retrotrans_gag_dom"/>
</dbReference>
<protein>
    <recommendedName>
        <fullName evidence="2">Retrotransposon gag domain-containing protein</fullName>
    </recommendedName>
</protein>
<keyword evidence="4" id="KW-1185">Reference proteome</keyword>
<evidence type="ECO:0000256" key="1">
    <source>
        <dbReference type="SAM" id="MobiDB-lite"/>
    </source>
</evidence>
<dbReference type="EMBL" id="DS566038">
    <property type="status" value="NOT_ANNOTATED_CDS"/>
    <property type="molecule type" value="Genomic_DNA"/>
</dbReference>
<feature type="compositionally biased region" description="Basic and acidic residues" evidence="1">
    <location>
        <begin position="13"/>
        <end position="29"/>
    </location>
</feature>
<feature type="region of interest" description="Disordered" evidence="1">
    <location>
        <begin position="946"/>
        <end position="1009"/>
    </location>
</feature>
<dbReference type="eggNOG" id="ENOG502QQ1F">
    <property type="taxonomic scope" value="Eukaryota"/>
</dbReference>
<organism evidence="3 4">
    <name type="scientific">Phytophthora ramorum</name>
    <name type="common">Sudden oak death agent</name>
    <dbReference type="NCBI Taxonomy" id="164328"/>
    <lineage>
        <taxon>Eukaryota</taxon>
        <taxon>Sar</taxon>
        <taxon>Stramenopiles</taxon>
        <taxon>Oomycota</taxon>
        <taxon>Peronosporomycetes</taxon>
        <taxon>Peronosporales</taxon>
        <taxon>Peronosporaceae</taxon>
        <taxon>Phytophthora</taxon>
    </lineage>
</organism>
<dbReference type="Pfam" id="PF13975">
    <property type="entry name" value="gag-asp_proteas"/>
    <property type="match status" value="1"/>
</dbReference>
<evidence type="ECO:0000259" key="2">
    <source>
        <dbReference type="Pfam" id="PF03732"/>
    </source>
</evidence>
<feature type="domain" description="Retrotransposon gag" evidence="2">
    <location>
        <begin position="853"/>
        <end position="918"/>
    </location>
</feature>
<evidence type="ECO:0000313" key="3">
    <source>
        <dbReference type="EnsemblProtists" id="Phyra79586"/>
    </source>
</evidence>
<feature type="compositionally biased region" description="Basic residues" evidence="1">
    <location>
        <begin position="119"/>
        <end position="132"/>
    </location>
</feature>
<sequence>MVRVPGSSGDSQGFHRELTEEDVKIKTEPGNESSTEEGSPPTALKVPGSTDRESAERSSDDVKEEGSAMDLEEKPQTPPQVPSGTPADRDANRHPPDEGPTVTTEGPSSKTTPPVPHATSKKKKSKTSRKKLKAPESEAEDQEDRNTWTDEQLESAFFYKDLYKFLHEDPVMKIVRPKPIGELQGPVKAPKEVTNQLAAVKLLMRMLKEAGITLGSFNANELFDLALPIIRESTLNLFTKLTPLVGSVVPVQRERPAPTRSQTGSSQYASATSEAGSDSSIELQRMTLGPAGAAMEHQAVSTTPVVDQTKPPGAQDVDMESVESNRRDHSHPSEYDPDDLSVDAAPRAAVASAGTTGGGTLSATRIRVSAISELKEVSGKDNDEDRARSWFGKLKSAFVRDQAPDGEKCLVFGDLLTGPARNWYRQLSRTTRGNWKSLSKNFQTQYCGRGVSVARQYYHARKRSDESPLEYLHRLNVAGLRAQLSIEDGSIEPLLRIPDADTLEETLRSRQRAKARQGKTVYGSIKSKQKSPTGITPSANARAIRATVNSSDSELETSGSEGEGDLRKCGKKGHPTDRCLFVCKACGEIHGAGECPMEEFYNLIRQWYNPTKHGGMLPQAAEKIRSQSLHQVDEYSRSEVTMALDHLHGESRGYWKYHVPDKKFRQAKAMGEINYERATLLFDSAAEVSILDAAFARKVGCYIDNSQELECEGVGKNPYMADGRTRIKITLAGSLVYYFDAWFGPPTGGQDLILGMNFMVPAGIRLDLADGSINRPDEVRIQLAGRRQLYGEKVTQVKLGEHCQLEVGESIEIRKGFILSNHRKLSWFGKLKSAFVRDQAPDGEKCLVFGDLLTGPARNWYRQLSRTTRGNWKSLSKNFQTQYCGRGVSVARQYYHARKRSDESPLEYLHRLNVAGLRAQLSIEDGSIEPLLRIPDADTLEETLRSRQRAKARQGKTVYGSIKSKQKSPTGITPSANARAIRATVNSSDSELETSGSEGEGDLRKCGKKGHPTDRCLFVCKACGEIHGAGECPMEEFYNLIRQWYNPTKHGGMLPQAAEKIRSQSLHQVDEYSRSEVTMALDHLHGESRGYWKYHVPDKKFRQAKAMGEINNERATLLFDSGAEVSILDAAFARKVGCYIDNSQELECEGVGKNPYMADGRTRIKITLAGSLVYYFDAWFGPPTGGQDLILGMDFMVPAGIRLDLADGSINRPDEVRIQLAGRRQLYGEKVTQVKLGEHCQLEVGESIEIRKGFILSNHRKLYAEWQNLAFQSTTDCVEVEEHELAPAGPMVDRPQYDTPMKILRRDRGTSRSVVAQLTVPQPAEMKPETEGSFRDQEGDTSDQDARESPPIE</sequence>
<feature type="compositionally biased region" description="Low complexity" evidence="1">
    <location>
        <begin position="987"/>
        <end position="997"/>
    </location>
</feature>
<dbReference type="InterPro" id="IPR021109">
    <property type="entry name" value="Peptidase_aspartic_dom_sf"/>
</dbReference>
<feature type="compositionally biased region" description="Basic and acidic residues" evidence="1">
    <location>
        <begin position="50"/>
        <end position="75"/>
    </location>
</feature>
<proteinExistence type="predicted"/>
<feature type="compositionally biased region" description="Polar residues" evidence="1">
    <location>
        <begin position="530"/>
        <end position="539"/>
    </location>
</feature>
<feature type="region of interest" description="Disordered" evidence="1">
    <location>
        <begin position="252"/>
        <end position="281"/>
    </location>
</feature>
<feature type="domain" description="Retrotransposon gag" evidence="2">
    <location>
        <begin position="416"/>
        <end position="481"/>
    </location>
</feature>
<dbReference type="InParanoid" id="H3GRR4"/>
<dbReference type="CDD" id="cd00303">
    <property type="entry name" value="retropepsin_like"/>
    <property type="match status" value="1"/>
</dbReference>
<dbReference type="HOGENOM" id="CLU_257568_0_0_1"/>
<feature type="compositionally biased region" description="Polar residues" evidence="1">
    <location>
        <begin position="101"/>
        <end position="112"/>
    </location>
</feature>
<feature type="region of interest" description="Disordered" evidence="1">
    <location>
        <begin position="1"/>
        <end position="147"/>
    </location>
</feature>
<dbReference type="VEuPathDB" id="FungiDB:KRP22_14139"/>
<reference evidence="4" key="1">
    <citation type="journal article" date="2006" name="Science">
        <title>Phytophthora genome sequences uncover evolutionary origins and mechanisms of pathogenesis.</title>
        <authorList>
            <person name="Tyler B.M."/>
            <person name="Tripathy S."/>
            <person name="Zhang X."/>
            <person name="Dehal P."/>
            <person name="Jiang R.H."/>
            <person name="Aerts A."/>
            <person name="Arredondo F.D."/>
            <person name="Baxter L."/>
            <person name="Bensasson D."/>
            <person name="Beynon J.L."/>
            <person name="Chapman J."/>
            <person name="Damasceno C.M."/>
            <person name="Dorrance A.E."/>
            <person name="Dou D."/>
            <person name="Dickerman A.W."/>
            <person name="Dubchak I.L."/>
            <person name="Garbelotto M."/>
            <person name="Gijzen M."/>
            <person name="Gordon S.G."/>
            <person name="Govers F."/>
            <person name="Grunwald N.J."/>
            <person name="Huang W."/>
            <person name="Ivors K.L."/>
            <person name="Jones R.W."/>
            <person name="Kamoun S."/>
            <person name="Krampis K."/>
            <person name="Lamour K.H."/>
            <person name="Lee M.K."/>
            <person name="McDonald W.H."/>
            <person name="Medina M."/>
            <person name="Meijer H.J."/>
            <person name="Nordberg E.K."/>
            <person name="Maclean D.J."/>
            <person name="Ospina-Giraldo M.D."/>
            <person name="Morris P.F."/>
            <person name="Phuntumart V."/>
            <person name="Putnam N.H."/>
            <person name="Rash S."/>
            <person name="Rose J.K."/>
            <person name="Sakihama Y."/>
            <person name="Salamov A.A."/>
            <person name="Savidor A."/>
            <person name="Scheuring C.F."/>
            <person name="Smith B.M."/>
            <person name="Sobral B.W."/>
            <person name="Terry A."/>
            <person name="Torto-Alalibo T.A."/>
            <person name="Win J."/>
            <person name="Xu Z."/>
            <person name="Zhang H."/>
            <person name="Grigoriev I.V."/>
            <person name="Rokhsar D.S."/>
            <person name="Boore J.L."/>
        </authorList>
    </citation>
    <scope>NUCLEOTIDE SEQUENCE [LARGE SCALE GENOMIC DNA]</scope>
    <source>
        <strain evidence="4">Pr102</strain>
    </source>
</reference>
<evidence type="ECO:0000313" key="4">
    <source>
        <dbReference type="Proteomes" id="UP000005238"/>
    </source>
</evidence>
<dbReference type="Pfam" id="PF03732">
    <property type="entry name" value="Retrotrans_gag"/>
    <property type="match status" value="2"/>
</dbReference>
<feature type="compositionally biased region" description="Basic and acidic residues" evidence="1">
    <location>
        <begin position="87"/>
        <end position="97"/>
    </location>
</feature>
<reference evidence="3" key="2">
    <citation type="submission" date="2015-06" db="UniProtKB">
        <authorList>
            <consortium name="EnsemblProtists"/>
        </authorList>
    </citation>
    <scope>IDENTIFICATION</scope>
    <source>
        <strain evidence="3">Pr102</strain>
    </source>
</reference>
<feature type="region of interest" description="Disordered" evidence="1">
    <location>
        <begin position="293"/>
        <end position="340"/>
    </location>
</feature>
<dbReference type="Gene3D" id="2.40.70.10">
    <property type="entry name" value="Acid Proteases"/>
    <property type="match status" value="2"/>
</dbReference>
<feature type="compositionally biased region" description="Low complexity" evidence="1">
    <location>
        <begin position="550"/>
        <end position="560"/>
    </location>
</feature>